<keyword evidence="2" id="KW-1185">Reference proteome</keyword>
<proteinExistence type="predicted"/>
<dbReference type="AlphaFoldDB" id="A0A5C4LGA2"/>
<evidence type="ECO:0008006" key="3">
    <source>
        <dbReference type="Google" id="ProtNLM"/>
    </source>
</evidence>
<gene>
    <name evidence="1" type="ORF">FF100_22110</name>
</gene>
<dbReference type="Gene3D" id="3.30.420.240">
    <property type="match status" value="1"/>
</dbReference>
<reference evidence="1 2" key="1">
    <citation type="submission" date="2019-06" db="EMBL/GenBank/DDBJ databases">
        <title>Genome of Methylobacterium sp. 17Sr1-39.</title>
        <authorList>
            <person name="Seo T."/>
        </authorList>
    </citation>
    <scope>NUCLEOTIDE SEQUENCE [LARGE SCALE GENOMIC DNA]</scope>
    <source>
        <strain evidence="1 2">17Sr1-39</strain>
    </source>
</reference>
<dbReference type="SUPFAM" id="SSF52540">
    <property type="entry name" value="P-loop containing nucleoside triphosphate hydrolases"/>
    <property type="match status" value="1"/>
</dbReference>
<dbReference type="Gene3D" id="3.40.50.300">
    <property type="entry name" value="P-loop containing nucleotide triphosphate hydrolases"/>
    <property type="match status" value="1"/>
</dbReference>
<dbReference type="Proteomes" id="UP000305267">
    <property type="component" value="Unassembled WGS sequence"/>
</dbReference>
<dbReference type="OrthoDB" id="8000787at2"/>
<comment type="caution">
    <text evidence="1">The sequence shown here is derived from an EMBL/GenBank/DDBJ whole genome shotgun (WGS) entry which is preliminary data.</text>
</comment>
<accession>A0A5C4LGA2</accession>
<dbReference type="EMBL" id="VDDA01000011">
    <property type="protein sequence ID" value="TNC10848.1"/>
    <property type="molecule type" value="Genomic_DNA"/>
</dbReference>
<dbReference type="InterPro" id="IPR027417">
    <property type="entry name" value="P-loop_NTPase"/>
</dbReference>
<protein>
    <recommendedName>
        <fullName evidence="3">Terminase-like family protein</fullName>
    </recommendedName>
</protein>
<sequence>MSEFEDISEWTKFVEHGAGLPEPEFEFNDNPYIDFVRRYRDDPVAFCRDIIGIEPNAWQQEALTRISGPEPVRKIAIRSGHGVGKSCMVSLAAIHKLVTCYPVKVIVTGPVAATLMSGLLPEIKSWLRRLPAYIRESFEIRADKIFLKEDPDGAFLHARTCSRDNPTSIQGIHADNVMIICDEAAGIDEQVFQAATGSMSSTNAQFVLIGNPTSLTGQFYRAFHESKDSWSTMHVSCVDFPDRVDPKFLAELEHEYGIDSDQYRIRVLGDFPKSENNTLISAELVESAMNRDIAVDPLAPLIYGLDVARHGGDRSVLIKRRGNVVLDWKIYRGLDLMQLVGHVMAEAQTDNPTEICVDSIGMGQGVSDRLRELRMPARDVNVAETSAMNPKCDRLRDELWVACRDWLAQRVCKLPEDATLREELCAPTFTYTSLGKIKVESKDSMRKRIRRSPDLADALNLTFASVAAGVGGRALAWTPGVPLKRGIRGI</sequence>
<name>A0A5C4LGA2_9HYPH</name>
<evidence type="ECO:0000313" key="1">
    <source>
        <dbReference type="EMBL" id="TNC10848.1"/>
    </source>
</evidence>
<organism evidence="1 2">
    <name type="scientific">Methylobacterium terricola</name>
    <dbReference type="NCBI Taxonomy" id="2583531"/>
    <lineage>
        <taxon>Bacteria</taxon>
        <taxon>Pseudomonadati</taxon>
        <taxon>Pseudomonadota</taxon>
        <taxon>Alphaproteobacteria</taxon>
        <taxon>Hyphomicrobiales</taxon>
        <taxon>Methylobacteriaceae</taxon>
        <taxon>Methylobacterium</taxon>
    </lineage>
</organism>
<evidence type="ECO:0000313" key="2">
    <source>
        <dbReference type="Proteomes" id="UP000305267"/>
    </source>
</evidence>
<dbReference type="RefSeq" id="WP_139037922.1">
    <property type="nucleotide sequence ID" value="NZ_VDDA01000011.1"/>
</dbReference>